<feature type="region of interest" description="Disordered" evidence="2">
    <location>
        <begin position="117"/>
        <end position="170"/>
    </location>
</feature>
<dbReference type="PANTHER" id="PTHR12346:SF0">
    <property type="entry name" value="SIN3A, ISOFORM G"/>
    <property type="match status" value="1"/>
</dbReference>
<dbReference type="GO" id="GO:0000122">
    <property type="term" value="P:negative regulation of transcription by RNA polymerase II"/>
    <property type="evidence" value="ECO:0007669"/>
    <property type="project" value="TreeGrafter"/>
</dbReference>
<keyword evidence="3" id="KW-1133">Transmembrane helix</keyword>
<sequence length="228" mass="26488">EWRQAQKGFNKTWREQNEKFYLKSLDHQGINFKQNDLKALRSKSLINEIELAYDERNESEEGKSGPHMVLTYCDRSVLDDAANLLIHHVKRQTTIHKQDKTRIKQLLRQFLPDLFHHPRQELSDDERDSTDEKIEVDNGALNKDSNGPTNSSLLTSNNKMNDNTVTSRSHTSVSCNEATNITNTGSTQVKQEMIEFHQRIIWMTSIHYSMVIVIGIYSCVFIKYFVNV</sequence>
<proteinExistence type="predicted"/>
<dbReference type="AlphaFoldDB" id="A0A161ML93"/>
<feature type="transmembrane region" description="Helical" evidence="3">
    <location>
        <begin position="200"/>
        <end position="226"/>
    </location>
</feature>
<keyword evidence="1" id="KW-0678">Repressor</keyword>
<dbReference type="EMBL" id="GEMB01002478">
    <property type="protein sequence ID" value="JAS00708.1"/>
    <property type="molecule type" value="Transcribed_RNA"/>
</dbReference>
<accession>A0A161ML93</accession>
<feature type="non-terminal residue" evidence="4">
    <location>
        <position position="1"/>
    </location>
</feature>
<dbReference type="GO" id="GO:0003714">
    <property type="term" value="F:transcription corepressor activity"/>
    <property type="evidence" value="ECO:0007669"/>
    <property type="project" value="InterPro"/>
</dbReference>
<reference evidence="4" key="1">
    <citation type="submission" date="2016-04" db="EMBL/GenBank/DDBJ databases">
        <authorList>
            <person name="Calderon-Fernandez G.M.Sr."/>
        </authorList>
    </citation>
    <scope>NUCLEOTIDE SEQUENCE</scope>
    <source>
        <strain evidence="4">Int1</strain>
        <tissue evidence="4">Integument</tissue>
    </source>
</reference>
<name>A0A161ML93_TRIIF</name>
<dbReference type="PANTHER" id="PTHR12346">
    <property type="entry name" value="SIN3B-RELATED"/>
    <property type="match status" value="1"/>
</dbReference>
<organism evidence="4">
    <name type="scientific">Triatoma infestans</name>
    <name type="common">Assassin bug</name>
    <dbReference type="NCBI Taxonomy" id="30076"/>
    <lineage>
        <taxon>Eukaryota</taxon>
        <taxon>Metazoa</taxon>
        <taxon>Ecdysozoa</taxon>
        <taxon>Arthropoda</taxon>
        <taxon>Hexapoda</taxon>
        <taxon>Insecta</taxon>
        <taxon>Pterygota</taxon>
        <taxon>Neoptera</taxon>
        <taxon>Paraneoptera</taxon>
        <taxon>Hemiptera</taxon>
        <taxon>Heteroptera</taxon>
        <taxon>Panheteroptera</taxon>
        <taxon>Cimicomorpha</taxon>
        <taxon>Reduviidae</taxon>
        <taxon>Triatominae</taxon>
        <taxon>Triatoma</taxon>
    </lineage>
</organism>
<evidence type="ECO:0000313" key="4">
    <source>
        <dbReference type="EMBL" id="JAS00708.1"/>
    </source>
</evidence>
<evidence type="ECO:0000256" key="1">
    <source>
        <dbReference type="ARBA" id="ARBA00022491"/>
    </source>
</evidence>
<feature type="compositionally biased region" description="Polar residues" evidence="2">
    <location>
        <begin position="143"/>
        <end position="170"/>
    </location>
</feature>
<reference evidence="4" key="2">
    <citation type="journal article" date="2017" name="J. Med. Entomol.">
        <title>Transcriptome Analysis of the Triatoma infestans (Hemiptera: Reduviidae) Integument.</title>
        <authorList>
            <person name="Calderon-Fernandez G.M."/>
            <person name="Moriconi D.E."/>
            <person name="Dulbecco A.B."/>
            <person name="Juarez M.P."/>
        </authorList>
    </citation>
    <scope>NUCLEOTIDE SEQUENCE</scope>
    <source>
        <strain evidence="4">Int1</strain>
        <tissue evidence="4">Integument</tissue>
    </source>
</reference>
<evidence type="ECO:0000256" key="3">
    <source>
        <dbReference type="SAM" id="Phobius"/>
    </source>
</evidence>
<evidence type="ECO:0000256" key="2">
    <source>
        <dbReference type="SAM" id="MobiDB-lite"/>
    </source>
</evidence>
<keyword evidence="3" id="KW-0812">Transmembrane</keyword>
<dbReference type="GO" id="GO:0070822">
    <property type="term" value="C:Sin3-type complex"/>
    <property type="evidence" value="ECO:0007669"/>
    <property type="project" value="TreeGrafter"/>
</dbReference>
<protein>
    <submittedName>
        <fullName evidence="4">Paired amphipathic helix protein sin3b isoform x1</fullName>
    </submittedName>
</protein>
<keyword evidence="3" id="KW-0472">Membrane</keyword>
<dbReference type="InterPro" id="IPR039774">
    <property type="entry name" value="Sin3-like"/>
</dbReference>